<evidence type="ECO:0000313" key="1">
    <source>
        <dbReference type="EMBL" id="HIZ40051.1"/>
    </source>
</evidence>
<name>A0A9D2EMH0_9FIRM</name>
<proteinExistence type="predicted"/>
<dbReference type="AlphaFoldDB" id="A0A9D2EMH0"/>
<reference evidence="1" key="2">
    <citation type="submission" date="2021-04" db="EMBL/GenBank/DDBJ databases">
        <authorList>
            <person name="Gilroy R."/>
        </authorList>
    </citation>
    <scope>NUCLEOTIDE SEQUENCE</scope>
    <source>
        <strain evidence="1">CHK179-28034</strain>
    </source>
</reference>
<evidence type="ECO:0000313" key="2">
    <source>
        <dbReference type="Proteomes" id="UP000824049"/>
    </source>
</evidence>
<reference evidence="1" key="1">
    <citation type="journal article" date="2021" name="PeerJ">
        <title>Extensive microbial diversity within the chicken gut microbiome revealed by metagenomics and culture.</title>
        <authorList>
            <person name="Gilroy R."/>
            <person name="Ravi A."/>
            <person name="Getino M."/>
            <person name="Pursley I."/>
            <person name="Horton D.L."/>
            <person name="Alikhan N.F."/>
            <person name="Baker D."/>
            <person name="Gharbi K."/>
            <person name="Hall N."/>
            <person name="Watson M."/>
            <person name="Adriaenssens E.M."/>
            <person name="Foster-Nyarko E."/>
            <person name="Jarju S."/>
            <person name="Secka A."/>
            <person name="Antonio M."/>
            <person name="Oren A."/>
            <person name="Chaudhuri R.R."/>
            <person name="La Ragione R."/>
            <person name="Hildebrand F."/>
            <person name="Pallen M.J."/>
        </authorList>
    </citation>
    <scope>NUCLEOTIDE SEQUENCE</scope>
    <source>
        <strain evidence="1">CHK179-28034</strain>
    </source>
</reference>
<comment type="caution">
    <text evidence="1">The sequence shown here is derived from an EMBL/GenBank/DDBJ whole genome shotgun (WGS) entry which is preliminary data.</text>
</comment>
<organism evidence="1 2">
    <name type="scientific">Candidatus Anaerobutyricum stercoris</name>
    <dbReference type="NCBI Taxonomy" id="2838457"/>
    <lineage>
        <taxon>Bacteria</taxon>
        <taxon>Bacillati</taxon>
        <taxon>Bacillota</taxon>
        <taxon>Clostridia</taxon>
        <taxon>Lachnospirales</taxon>
        <taxon>Lachnospiraceae</taxon>
        <taxon>Anaerobutyricum</taxon>
    </lineage>
</organism>
<sequence>MPLPFVLGFGAAVAGVTGVTKGIQGALKVNSANKTMKTAQEVHNQNLEKFENVSQSTYKKMDDLGKLELRILNQFEKFSDIIEKIQNRPQFQSFEREKCKLPSYDKEDLKKVSVGAGVLLGGLSGAALGTAGGFAAAGATTSAVMALGTASTGTAISSLSGIAATNATLAALGGGSLAVGGGGMALGTTILGAASLGIGLLVGGILFDVTGKKLSENANEAYDQMKKAENQINTICKYLNELDKVAKEYIASLKSVYKRYLNYYSRFSYIVNEDNKVDWNNFNEEERLVTQNTILLVQLLYKMCQVKLVKKSEGNEINEINTEDISETMDNVKEVMGYIEK</sequence>
<dbReference type="Proteomes" id="UP000824049">
    <property type="component" value="Unassembled WGS sequence"/>
</dbReference>
<dbReference type="EMBL" id="DXBR01000083">
    <property type="protein sequence ID" value="HIZ40051.1"/>
    <property type="molecule type" value="Genomic_DNA"/>
</dbReference>
<gene>
    <name evidence="1" type="ORF">H9968_09055</name>
</gene>
<accession>A0A9D2EMH0</accession>
<protein>
    <submittedName>
        <fullName evidence="1">Uncharacterized protein</fullName>
    </submittedName>
</protein>